<name>A0A0A8XU42_ARUDO</name>
<dbReference type="EMBL" id="GBRH01280489">
    <property type="protein sequence ID" value="JAD17406.1"/>
    <property type="molecule type" value="Transcribed_RNA"/>
</dbReference>
<proteinExistence type="predicted"/>
<dbReference type="AlphaFoldDB" id="A0A0A8XU42"/>
<organism evidence="2">
    <name type="scientific">Arundo donax</name>
    <name type="common">Giant reed</name>
    <name type="synonym">Donax arundinaceus</name>
    <dbReference type="NCBI Taxonomy" id="35708"/>
    <lineage>
        <taxon>Eukaryota</taxon>
        <taxon>Viridiplantae</taxon>
        <taxon>Streptophyta</taxon>
        <taxon>Embryophyta</taxon>
        <taxon>Tracheophyta</taxon>
        <taxon>Spermatophyta</taxon>
        <taxon>Magnoliopsida</taxon>
        <taxon>Liliopsida</taxon>
        <taxon>Poales</taxon>
        <taxon>Poaceae</taxon>
        <taxon>PACMAD clade</taxon>
        <taxon>Arundinoideae</taxon>
        <taxon>Arundineae</taxon>
        <taxon>Arundo</taxon>
    </lineage>
</organism>
<reference evidence="2" key="2">
    <citation type="journal article" date="2015" name="Data Brief">
        <title>Shoot transcriptome of the giant reed, Arundo donax.</title>
        <authorList>
            <person name="Barrero R.A."/>
            <person name="Guerrero F.D."/>
            <person name="Moolhuijzen P."/>
            <person name="Goolsby J.A."/>
            <person name="Tidwell J."/>
            <person name="Bellgard S.E."/>
            <person name="Bellgard M.I."/>
        </authorList>
    </citation>
    <scope>NUCLEOTIDE SEQUENCE</scope>
    <source>
        <tissue evidence="2">Shoot tissue taken approximately 20 cm above the soil surface</tissue>
    </source>
</reference>
<protein>
    <submittedName>
        <fullName evidence="2">Uncharacterized protein</fullName>
    </submittedName>
</protein>
<reference evidence="2" key="1">
    <citation type="submission" date="2014-09" db="EMBL/GenBank/DDBJ databases">
        <authorList>
            <person name="Magalhaes I.L.F."/>
            <person name="Oliveira U."/>
            <person name="Santos F.R."/>
            <person name="Vidigal T.H.D.A."/>
            <person name="Brescovit A.D."/>
            <person name="Santos A.J."/>
        </authorList>
    </citation>
    <scope>NUCLEOTIDE SEQUENCE</scope>
    <source>
        <tissue evidence="2">Shoot tissue taken approximately 20 cm above the soil surface</tissue>
    </source>
</reference>
<sequence>MHPLRHTPKKTLDSRYTESKNAQT</sequence>
<feature type="region of interest" description="Disordered" evidence="1">
    <location>
        <begin position="1"/>
        <end position="24"/>
    </location>
</feature>
<evidence type="ECO:0000313" key="2">
    <source>
        <dbReference type="EMBL" id="JAD17406.1"/>
    </source>
</evidence>
<accession>A0A0A8XU42</accession>
<evidence type="ECO:0000256" key="1">
    <source>
        <dbReference type="SAM" id="MobiDB-lite"/>
    </source>
</evidence>